<dbReference type="SUPFAM" id="SSF46894">
    <property type="entry name" value="C-terminal effector domain of the bipartite response regulators"/>
    <property type="match status" value="1"/>
</dbReference>
<dbReference type="PROSITE" id="PS50043">
    <property type="entry name" value="HTH_LUXR_2"/>
    <property type="match status" value="1"/>
</dbReference>
<evidence type="ECO:0000313" key="6">
    <source>
        <dbReference type="Proteomes" id="UP000337909"/>
    </source>
</evidence>
<name>A0A5E7DY30_PSEFL</name>
<dbReference type="SUPFAM" id="SSF75516">
    <property type="entry name" value="Pheromone-binding domain of LuxR-like quorum-sensing transcription factors"/>
    <property type="match status" value="1"/>
</dbReference>
<accession>A0A5E7DY30</accession>
<gene>
    <name evidence="5" type="primary">anoR_2</name>
    <name evidence="5" type="ORF">PS691_03913</name>
</gene>
<dbReference type="InterPro" id="IPR000792">
    <property type="entry name" value="Tscrpt_reg_LuxR_C"/>
</dbReference>
<evidence type="ECO:0000256" key="1">
    <source>
        <dbReference type="ARBA" id="ARBA00023015"/>
    </source>
</evidence>
<proteinExistence type="predicted"/>
<dbReference type="PROSITE" id="PS00622">
    <property type="entry name" value="HTH_LUXR_1"/>
    <property type="match status" value="1"/>
</dbReference>
<evidence type="ECO:0000259" key="4">
    <source>
        <dbReference type="PROSITE" id="PS50043"/>
    </source>
</evidence>
<dbReference type="GO" id="GO:0006355">
    <property type="term" value="P:regulation of DNA-templated transcription"/>
    <property type="evidence" value="ECO:0007669"/>
    <property type="project" value="InterPro"/>
</dbReference>
<dbReference type="SMART" id="SM00421">
    <property type="entry name" value="HTH_LUXR"/>
    <property type="match status" value="1"/>
</dbReference>
<keyword evidence="3" id="KW-0804">Transcription</keyword>
<dbReference type="Proteomes" id="UP000337909">
    <property type="component" value="Unassembled WGS sequence"/>
</dbReference>
<dbReference type="InterPro" id="IPR016032">
    <property type="entry name" value="Sig_transdc_resp-reg_C-effctor"/>
</dbReference>
<dbReference type="Gene3D" id="1.10.10.10">
    <property type="entry name" value="Winged helix-like DNA-binding domain superfamily/Winged helix DNA-binding domain"/>
    <property type="match status" value="1"/>
</dbReference>
<feature type="domain" description="HTH luxR-type" evidence="4">
    <location>
        <begin position="166"/>
        <end position="231"/>
    </location>
</feature>
<dbReference type="PRINTS" id="PR00038">
    <property type="entry name" value="HTHLUXR"/>
</dbReference>
<protein>
    <submittedName>
        <fullName evidence="5">Transcriptional activator protein AnoR</fullName>
    </submittedName>
</protein>
<sequence length="233" mass="26514">MGCWAIDQVPHRDSELPENTIFEDFQLSAAQFGFEYCSMFVMTPANPTAPALLVRNSFPGTWNQHFKQQHGSQGNPVIEHCLRSVLPVLWSRSLFAALPALWDDLCHFGMQHGFSQPVHDHRGIMSIFCFARSQVITPRDFYEKAGSMLWLTYRTHALLAQSLLTTWRPPILLTPRERETLKWSAEGKTAAEIAVIIELSERTVNFHIQSAIRKLGVKNKMAAVIQAVNRRLL</sequence>
<dbReference type="RefSeq" id="WP_191624365.1">
    <property type="nucleotide sequence ID" value="NZ_CABVHQ010000043.1"/>
</dbReference>
<dbReference type="Pfam" id="PF00196">
    <property type="entry name" value="GerE"/>
    <property type="match status" value="1"/>
</dbReference>
<dbReference type="Pfam" id="PF03472">
    <property type="entry name" value="Autoind_bind"/>
    <property type="match status" value="1"/>
</dbReference>
<evidence type="ECO:0000256" key="2">
    <source>
        <dbReference type="ARBA" id="ARBA00023125"/>
    </source>
</evidence>
<dbReference type="InterPro" id="IPR036693">
    <property type="entry name" value="TF_LuxR_autoind-bd_dom_sf"/>
</dbReference>
<evidence type="ECO:0000313" key="5">
    <source>
        <dbReference type="EMBL" id="VVO17505.1"/>
    </source>
</evidence>
<dbReference type="GO" id="GO:0003677">
    <property type="term" value="F:DNA binding"/>
    <property type="evidence" value="ECO:0007669"/>
    <property type="project" value="UniProtKB-KW"/>
</dbReference>
<dbReference type="EMBL" id="CABVHQ010000043">
    <property type="protein sequence ID" value="VVO17505.1"/>
    <property type="molecule type" value="Genomic_DNA"/>
</dbReference>
<reference evidence="5 6" key="1">
    <citation type="submission" date="2019-09" db="EMBL/GenBank/DDBJ databases">
        <authorList>
            <person name="Chandra G."/>
            <person name="Truman W A."/>
        </authorList>
    </citation>
    <scope>NUCLEOTIDE SEQUENCE [LARGE SCALE GENOMIC DNA]</scope>
    <source>
        <strain evidence="5">PS691</strain>
    </source>
</reference>
<dbReference type="PANTHER" id="PTHR44688:SF16">
    <property type="entry name" value="DNA-BINDING TRANSCRIPTIONAL ACTIVATOR DEVR_DOSR"/>
    <property type="match status" value="1"/>
</dbReference>
<dbReference type="PANTHER" id="PTHR44688">
    <property type="entry name" value="DNA-BINDING TRANSCRIPTIONAL ACTIVATOR DEVR_DOSR"/>
    <property type="match status" value="1"/>
</dbReference>
<dbReference type="Gene3D" id="3.30.450.80">
    <property type="entry name" value="Transcription factor LuxR-like, autoinducer-binding domain"/>
    <property type="match status" value="1"/>
</dbReference>
<dbReference type="CDD" id="cd06170">
    <property type="entry name" value="LuxR_C_like"/>
    <property type="match status" value="1"/>
</dbReference>
<organism evidence="5 6">
    <name type="scientific">Pseudomonas fluorescens</name>
    <dbReference type="NCBI Taxonomy" id="294"/>
    <lineage>
        <taxon>Bacteria</taxon>
        <taxon>Pseudomonadati</taxon>
        <taxon>Pseudomonadota</taxon>
        <taxon>Gammaproteobacteria</taxon>
        <taxon>Pseudomonadales</taxon>
        <taxon>Pseudomonadaceae</taxon>
        <taxon>Pseudomonas</taxon>
    </lineage>
</organism>
<evidence type="ECO:0000256" key="3">
    <source>
        <dbReference type="ARBA" id="ARBA00023163"/>
    </source>
</evidence>
<dbReference type="InterPro" id="IPR005143">
    <property type="entry name" value="TF_LuxR_autoind-bd_dom"/>
</dbReference>
<dbReference type="InterPro" id="IPR036388">
    <property type="entry name" value="WH-like_DNA-bd_sf"/>
</dbReference>
<dbReference type="AlphaFoldDB" id="A0A5E7DY30"/>
<keyword evidence="2" id="KW-0238">DNA-binding</keyword>
<keyword evidence="1" id="KW-0805">Transcription regulation</keyword>